<dbReference type="PANTHER" id="PTHR37984:SF12">
    <property type="entry name" value="RIBONUCLEASE H"/>
    <property type="match status" value="1"/>
</dbReference>
<dbReference type="Pfam" id="PF17917">
    <property type="entry name" value="RT_RNaseH"/>
    <property type="match status" value="1"/>
</dbReference>
<keyword evidence="6" id="KW-0695">RNA-directed DNA polymerase</keyword>
<keyword evidence="5" id="KW-0378">Hydrolase</keyword>
<dbReference type="CDD" id="cd09274">
    <property type="entry name" value="RNase_HI_RT_Ty3"/>
    <property type="match status" value="1"/>
</dbReference>
<protein>
    <submittedName>
        <fullName evidence="8">Transposon Ty3-G Gag-Pol polyprotein</fullName>
    </submittedName>
</protein>
<dbReference type="InterPro" id="IPR043502">
    <property type="entry name" value="DNA/RNA_pol_sf"/>
</dbReference>
<evidence type="ECO:0000256" key="3">
    <source>
        <dbReference type="ARBA" id="ARBA00022722"/>
    </source>
</evidence>
<evidence type="ECO:0000256" key="4">
    <source>
        <dbReference type="ARBA" id="ARBA00022759"/>
    </source>
</evidence>
<dbReference type="GO" id="GO:0016787">
    <property type="term" value="F:hydrolase activity"/>
    <property type="evidence" value="ECO:0007669"/>
    <property type="project" value="UniProtKB-KW"/>
</dbReference>
<dbReference type="Proteomes" id="UP000499080">
    <property type="component" value="Unassembled WGS sequence"/>
</dbReference>
<accession>A0A4Y2B7P3</accession>
<sequence>MPLHRLLEKNAEWKWTFAHGKAFAAVKELLSSYSVLVPFNEKLALILTCDASLYGVGYVLSRLMPDGREAPIAYASRTLTSTEWNYSQLDKEALSIIASVKKFHYFLYGHTFTLVTDHQPLLGLFNKMKLTPDILPQRILRWFQMLNAYDFTPPPL</sequence>
<dbReference type="GO" id="GO:0003964">
    <property type="term" value="F:RNA-directed DNA polymerase activity"/>
    <property type="evidence" value="ECO:0007669"/>
    <property type="project" value="UniProtKB-KW"/>
</dbReference>
<reference evidence="8 9" key="1">
    <citation type="journal article" date="2019" name="Sci. Rep.">
        <title>Orb-weaving spider Araneus ventricosus genome elucidates the spidroin gene catalogue.</title>
        <authorList>
            <person name="Kono N."/>
            <person name="Nakamura H."/>
            <person name="Ohtoshi R."/>
            <person name="Moran D.A.P."/>
            <person name="Shinohara A."/>
            <person name="Yoshida Y."/>
            <person name="Fujiwara M."/>
            <person name="Mori M."/>
            <person name="Tomita M."/>
            <person name="Arakawa K."/>
        </authorList>
    </citation>
    <scope>NUCLEOTIDE SEQUENCE [LARGE SCALE GENOMIC DNA]</scope>
</reference>
<gene>
    <name evidence="8" type="primary">TY3B-G_50</name>
    <name evidence="8" type="ORF">AVEN_118360_1</name>
</gene>
<dbReference type="AlphaFoldDB" id="A0A4Y2B7P3"/>
<evidence type="ECO:0000313" key="9">
    <source>
        <dbReference type="Proteomes" id="UP000499080"/>
    </source>
</evidence>
<dbReference type="EMBL" id="BGPR01000053">
    <property type="protein sequence ID" value="GBL87419.1"/>
    <property type="molecule type" value="Genomic_DNA"/>
</dbReference>
<dbReference type="OrthoDB" id="6428871at2759"/>
<dbReference type="SUPFAM" id="SSF56672">
    <property type="entry name" value="DNA/RNA polymerases"/>
    <property type="match status" value="1"/>
</dbReference>
<evidence type="ECO:0000256" key="2">
    <source>
        <dbReference type="ARBA" id="ARBA00022695"/>
    </source>
</evidence>
<comment type="caution">
    <text evidence="8">The sequence shown here is derived from an EMBL/GenBank/DDBJ whole genome shotgun (WGS) entry which is preliminary data.</text>
</comment>
<evidence type="ECO:0000313" key="8">
    <source>
        <dbReference type="EMBL" id="GBL87419.1"/>
    </source>
</evidence>
<name>A0A4Y2B7P3_ARAVE</name>
<dbReference type="InterPro" id="IPR041373">
    <property type="entry name" value="RT_RNaseH"/>
</dbReference>
<evidence type="ECO:0000259" key="7">
    <source>
        <dbReference type="Pfam" id="PF17917"/>
    </source>
</evidence>
<keyword evidence="1" id="KW-0808">Transferase</keyword>
<keyword evidence="4" id="KW-0255">Endonuclease</keyword>
<evidence type="ECO:0000256" key="6">
    <source>
        <dbReference type="ARBA" id="ARBA00022918"/>
    </source>
</evidence>
<proteinExistence type="predicted"/>
<evidence type="ECO:0000256" key="1">
    <source>
        <dbReference type="ARBA" id="ARBA00022679"/>
    </source>
</evidence>
<dbReference type="PANTHER" id="PTHR37984">
    <property type="entry name" value="PROTEIN CBG26694"/>
    <property type="match status" value="1"/>
</dbReference>
<dbReference type="GO" id="GO:0004519">
    <property type="term" value="F:endonuclease activity"/>
    <property type="evidence" value="ECO:0007669"/>
    <property type="project" value="UniProtKB-KW"/>
</dbReference>
<evidence type="ECO:0000256" key="5">
    <source>
        <dbReference type="ARBA" id="ARBA00022801"/>
    </source>
</evidence>
<keyword evidence="2" id="KW-0548">Nucleotidyltransferase</keyword>
<feature type="domain" description="Reverse transcriptase RNase H-like" evidence="7">
    <location>
        <begin position="44"/>
        <end position="149"/>
    </location>
</feature>
<dbReference type="InterPro" id="IPR050951">
    <property type="entry name" value="Retrovirus_Pol_polyprotein"/>
</dbReference>
<organism evidence="8 9">
    <name type="scientific">Araneus ventricosus</name>
    <name type="common">Orbweaver spider</name>
    <name type="synonym">Epeira ventricosa</name>
    <dbReference type="NCBI Taxonomy" id="182803"/>
    <lineage>
        <taxon>Eukaryota</taxon>
        <taxon>Metazoa</taxon>
        <taxon>Ecdysozoa</taxon>
        <taxon>Arthropoda</taxon>
        <taxon>Chelicerata</taxon>
        <taxon>Arachnida</taxon>
        <taxon>Araneae</taxon>
        <taxon>Araneomorphae</taxon>
        <taxon>Entelegynae</taxon>
        <taxon>Araneoidea</taxon>
        <taxon>Araneidae</taxon>
        <taxon>Araneus</taxon>
    </lineage>
</organism>
<keyword evidence="9" id="KW-1185">Reference proteome</keyword>
<keyword evidence="3" id="KW-0540">Nuclease</keyword>
<dbReference type="FunFam" id="3.10.20.370:FF:000001">
    <property type="entry name" value="Retrovirus-related Pol polyprotein from transposon 17.6-like protein"/>
    <property type="match status" value="1"/>
</dbReference>